<dbReference type="InterPro" id="IPR011765">
    <property type="entry name" value="Pept_M16_N"/>
</dbReference>
<keyword evidence="8" id="KW-0496">Mitochondrion</keyword>
<dbReference type="GO" id="GO:0006508">
    <property type="term" value="P:proteolysis"/>
    <property type="evidence" value="ECO:0007669"/>
    <property type="project" value="UniProtKB-KW"/>
</dbReference>
<gene>
    <name evidence="12" type="ORF">SACU0126_LOCUS32559</name>
</gene>
<name>A0A7S3U1P4_9SPIT</name>
<dbReference type="GO" id="GO:0046872">
    <property type="term" value="F:metal ion binding"/>
    <property type="evidence" value="ECO:0007669"/>
    <property type="project" value="UniProtKB-KW"/>
</dbReference>
<evidence type="ECO:0000259" key="10">
    <source>
        <dbReference type="Pfam" id="PF00675"/>
    </source>
</evidence>
<sequence>MKNFGDLPAGEIPEPLKFEREMQMTTISNGIRVCSEKIATSPVAAVGVFINAGSRNETLETSGAAHFLEHLHFKGTKNRSRYQLETEVENAGSQLNAYTSREHTLYHMLSFKDGVNKSVEILGDMLCNSVFDNYHLELEKDTIWQELEATNQDPKETLMENVYYNIYREHMMGQPILGDIDNIRQINREMVMDFRNTNYYGENMVIVGTGAINHQQLVDLCEQHFSTLPRTNYQPIKNTETPVYNPGLLFIRDDEMINSSVGVFYDAPSWKHEDFYGFLLLQRMFGSYQIDKHAEHINDVKKQYNSMHAMLGDLVDVTRAECLYSPYSDCGIFGNWFFGNEVFTRQMNYCGVCLPTIYSHYINDVEVIRARNSLYNELMSIQTATDVMQQIGTQMLYLNRRVPRSEIAKRVSHIDNYHMKHLCNEWFYDAEPSFTNWGPIEQVSQVGSYKYFKVNTMATVSNAHHSLFT</sequence>
<protein>
    <recommendedName>
        <fullName evidence="13">Mitochondrial processing peptidase</fullName>
    </recommendedName>
</protein>
<dbReference type="PANTHER" id="PTHR11851:SF149">
    <property type="entry name" value="GH01077P"/>
    <property type="match status" value="1"/>
</dbReference>
<evidence type="ECO:0000256" key="1">
    <source>
        <dbReference type="ARBA" id="ARBA00001947"/>
    </source>
</evidence>
<keyword evidence="6" id="KW-0862">Zinc</keyword>
<dbReference type="InterPro" id="IPR001431">
    <property type="entry name" value="Pept_M16_Zn_BS"/>
</dbReference>
<keyword evidence="3" id="KW-0645">Protease</keyword>
<dbReference type="GO" id="GO:0005739">
    <property type="term" value="C:mitochondrion"/>
    <property type="evidence" value="ECO:0007669"/>
    <property type="project" value="UniProtKB-SubCell"/>
</dbReference>
<evidence type="ECO:0000313" key="12">
    <source>
        <dbReference type="EMBL" id="CAE0599195.1"/>
    </source>
</evidence>
<dbReference type="PANTHER" id="PTHR11851">
    <property type="entry name" value="METALLOPROTEASE"/>
    <property type="match status" value="1"/>
</dbReference>
<keyword evidence="7" id="KW-0482">Metalloprotease</keyword>
<keyword evidence="5" id="KW-0378">Hydrolase</keyword>
<dbReference type="EMBL" id="HBIQ01102371">
    <property type="protein sequence ID" value="CAE0599195.1"/>
    <property type="molecule type" value="Transcribed_RNA"/>
</dbReference>
<evidence type="ECO:0000259" key="11">
    <source>
        <dbReference type="Pfam" id="PF05193"/>
    </source>
</evidence>
<keyword evidence="4" id="KW-0479">Metal-binding</keyword>
<evidence type="ECO:0000256" key="2">
    <source>
        <dbReference type="ARBA" id="ARBA00004173"/>
    </source>
</evidence>
<feature type="domain" description="Peptidase M16 C-terminal" evidence="11">
    <location>
        <begin position="186"/>
        <end position="288"/>
    </location>
</feature>
<proteinExistence type="inferred from homology"/>
<dbReference type="SUPFAM" id="SSF63411">
    <property type="entry name" value="LuxS/MPP-like metallohydrolase"/>
    <property type="match status" value="2"/>
</dbReference>
<reference evidence="12" key="1">
    <citation type="submission" date="2021-01" db="EMBL/GenBank/DDBJ databases">
        <authorList>
            <person name="Corre E."/>
            <person name="Pelletier E."/>
            <person name="Niang G."/>
            <person name="Scheremetjew M."/>
            <person name="Finn R."/>
            <person name="Kale V."/>
            <person name="Holt S."/>
            <person name="Cochrane G."/>
            <person name="Meng A."/>
            <person name="Brown T."/>
            <person name="Cohen L."/>
        </authorList>
    </citation>
    <scope>NUCLEOTIDE SEQUENCE</scope>
    <source>
        <strain evidence="12">SPMC142</strain>
    </source>
</reference>
<dbReference type="Pfam" id="PF05193">
    <property type="entry name" value="Peptidase_M16_C"/>
    <property type="match status" value="1"/>
</dbReference>
<evidence type="ECO:0000256" key="4">
    <source>
        <dbReference type="ARBA" id="ARBA00022723"/>
    </source>
</evidence>
<dbReference type="GO" id="GO:0004222">
    <property type="term" value="F:metalloendopeptidase activity"/>
    <property type="evidence" value="ECO:0007669"/>
    <property type="project" value="InterPro"/>
</dbReference>
<comment type="similarity">
    <text evidence="9">Belongs to the peptidase M16 family.</text>
</comment>
<accession>A0A7S3U1P4</accession>
<evidence type="ECO:0000256" key="7">
    <source>
        <dbReference type="ARBA" id="ARBA00023049"/>
    </source>
</evidence>
<comment type="subcellular location">
    <subcellularLocation>
        <location evidence="2">Mitochondrion</location>
    </subcellularLocation>
</comment>
<feature type="domain" description="Peptidase M16 N-terminal" evidence="10">
    <location>
        <begin position="32"/>
        <end position="178"/>
    </location>
</feature>
<evidence type="ECO:0000256" key="8">
    <source>
        <dbReference type="ARBA" id="ARBA00023128"/>
    </source>
</evidence>
<evidence type="ECO:0000256" key="6">
    <source>
        <dbReference type="ARBA" id="ARBA00022833"/>
    </source>
</evidence>
<dbReference type="InterPro" id="IPR011249">
    <property type="entry name" value="Metalloenz_LuxS/M16"/>
</dbReference>
<dbReference type="FunFam" id="3.30.830.10:FF:000008">
    <property type="entry name" value="Mitochondrial-processing peptidase subunit beta"/>
    <property type="match status" value="1"/>
</dbReference>
<evidence type="ECO:0000256" key="9">
    <source>
        <dbReference type="RuleBase" id="RU004447"/>
    </source>
</evidence>
<dbReference type="Gene3D" id="3.30.830.10">
    <property type="entry name" value="Metalloenzyme, LuxS/M16 peptidase-like"/>
    <property type="match status" value="2"/>
</dbReference>
<dbReference type="InterPro" id="IPR050361">
    <property type="entry name" value="MPP/UQCRC_Complex"/>
</dbReference>
<comment type="cofactor">
    <cofactor evidence="1">
        <name>Zn(2+)</name>
        <dbReference type="ChEBI" id="CHEBI:29105"/>
    </cofactor>
</comment>
<dbReference type="PROSITE" id="PS00143">
    <property type="entry name" value="INSULINASE"/>
    <property type="match status" value="1"/>
</dbReference>
<evidence type="ECO:0000256" key="3">
    <source>
        <dbReference type="ARBA" id="ARBA00022670"/>
    </source>
</evidence>
<dbReference type="InterPro" id="IPR007863">
    <property type="entry name" value="Peptidase_M16_C"/>
</dbReference>
<evidence type="ECO:0000256" key="5">
    <source>
        <dbReference type="ARBA" id="ARBA00022801"/>
    </source>
</evidence>
<organism evidence="12">
    <name type="scientific">Strombidinopsis acuminata</name>
    <dbReference type="NCBI Taxonomy" id="141414"/>
    <lineage>
        <taxon>Eukaryota</taxon>
        <taxon>Sar</taxon>
        <taxon>Alveolata</taxon>
        <taxon>Ciliophora</taxon>
        <taxon>Intramacronucleata</taxon>
        <taxon>Spirotrichea</taxon>
        <taxon>Choreotrichia</taxon>
        <taxon>Choreotrichida</taxon>
        <taxon>Strombidinopsidae</taxon>
        <taxon>Strombidinopsis</taxon>
    </lineage>
</organism>
<dbReference type="AlphaFoldDB" id="A0A7S3U1P4"/>
<evidence type="ECO:0008006" key="13">
    <source>
        <dbReference type="Google" id="ProtNLM"/>
    </source>
</evidence>
<dbReference type="Pfam" id="PF00675">
    <property type="entry name" value="Peptidase_M16"/>
    <property type="match status" value="1"/>
</dbReference>